<keyword evidence="2" id="KW-1185">Reference proteome</keyword>
<proteinExistence type="predicted"/>
<accession>A0A840RQU7</accession>
<dbReference type="AlphaFoldDB" id="A0A840RQU7"/>
<dbReference type="EMBL" id="JACHHQ010000005">
    <property type="protein sequence ID" value="MBB5200807.1"/>
    <property type="molecule type" value="Genomic_DNA"/>
</dbReference>
<evidence type="ECO:0000313" key="2">
    <source>
        <dbReference type="Proteomes" id="UP000571084"/>
    </source>
</evidence>
<gene>
    <name evidence="1" type="ORF">HNR39_002649</name>
</gene>
<name>A0A840RQU7_9BURK</name>
<protein>
    <submittedName>
        <fullName evidence="1">Uncharacterized protein</fullName>
    </submittedName>
</protein>
<evidence type="ECO:0000313" key="1">
    <source>
        <dbReference type="EMBL" id="MBB5200807.1"/>
    </source>
</evidence>
<dbReference type="RefSeq" id="WP_168055579.1">
    <property type="nucleotide sequence ID" value="NZ_JAAOZT010000007.1"/>
</dbReference>
<reference evidence="1 2" key="1">
    <citation type="submission" date="2020-08" db="EMBL/GenBank/DDBJ databases">
        <title>Genomic Encyclopedia of Type Strains, Phase IV (KMG-IV): sequencing the most valuable type-strain genomes for metagenomic binning, comparative biology and taxonomic classification.</title>
        <authorList>
            <person name="Goeker M."/>
        </authorList>
    </citation>
    <scope>NUCLEOTIDE SEQUENCE [LARGE SCALE GENOMIC DNA]</scope>
    <source>
        <strain evidence="1 2">DSM 23240</strain>
    </source>
</reference>
<comment type="caution">
    <text evidence="1">The sequence shown here is derived from an EMBL/GenBank/DDBJ whole genome shotgun (WGS) entry which is preliminary data.</text>
</comment>
<dbReference type="Proteomes" id="UP000571084">
    <property type="component" value="Unassembled WGS sequence"/>
</dbReference>
<sequence>MTNPNIRRVRLAQLIAEKYATQAAFIAATEESQSEVSGLLKEKSFGEKKARKIEKKCGLPDGWLDSAEMELPSESRIGSDLDDAVDLLNCFSKLSPKNKLIVLNMARGMVPGSVQISNNQGITADNKSK</sequence>
<organism evidence="1 2">
    <name type="scientific">Glaciimonas immobilis</name>
    <dbReference type="NCBI Taxonomy" id="728004"/>
    <lineage>
        <taxon>Bacteria</taxon>
        <taxon>Pseudomonadati</taxon>
        <taxon>Pseudomonadota</taxon>
        <taxon>Betaproteobacteria</taxon>
        <taxon>Burkholderiales</taxon>
        <taxon>Oxalobacteraceae</taxon>
        <taxon>Glaciimonas</taxon>
    </lineage>
</organism>